<organism evidence="1 2">
    <name type="scientific">Orbilia oligospora</name>
    <name type="common">Nematode-trapping fungus</name>
    <name type="synonym">Arthrobotrys oligospora</name>
    <dbReference type="NCBI Taxonomy" id="2813651"/>
    <lineage>
        <taxon>Eukaryota</taxon>
        <taxon>Fungi</taxon>
        <taxon>Dikarya</taxon>
        <taxon>Ascomycota</taxon>
        <taxon>Pezizomycotina</taxon>
        <taxon>Orbiliomycetes</taxon>
        <taxon>Orbiliales</taxon>
        <taxon>Orbiliaceae</taxon>
        <taxon>Orbilia</taxon>
    </lineage>
</organism>
<dbReference type="Proteomes" id="UP000475325">
    <property type="component" value="Unassembled WGS sequence"/>
</dbReference>
<dbReference type="AlphaFoldDB" id="A0A7C8NEA8"/>
<proteinExistence type="predicted"/>
<name>A0A7C8NEA8_ORBOL</name>
<reference evidence="1 2" key="1">
    <citation type="submission" date="2019-06" db="EMBL/GenBank/DDBJ databases">
        <authorList>
            <person name="Palmer J.M."/>
        </authorList>
    </citation>
    <scope>NUCLEOTIDE SEQUENCE [LARGE SCALE GENOMIC DNA]</scope>
    <source>
        <strain evidence="1 2">TWF102</strain>
    </source>
</reference>
<protein>
    <submittedName>
        <fullName evidence="1">Uncharacterized protein</fullName>
    </submittedName>
</protein>
<dbReference type="EMBL" id="WIQW01000137">
    <property type="protein sequence ID" value="KAF3080588.1"/>
    <property type="molecule type" value="Genomic_DNA"/>
</dbReference>
<evidence type="ECO:0000313" key="1">
    <source>
        <dbReference type="EMBL" id="KAF3080588.1"/>
    </source>
</evidence>
<evidence type="ECO:0000313" key="2">
    <source>
        <dbReference type="Proteomes" id="UP000475325"/>
    </source>
</evidence>
<gene>
    <name evidence="1" type="ORF">TWF102_002144</name>
</gene>
<sequence>MPKNTRFEILLIDPNILGENTTTIDKYKLPPGLGTASFSIFPASVTRDLLPKHWLDKAASLMSRYYPFSFFSGCGRGSRKEIECLYVQLKGSKFRQLFDNVIAIV</sequence>
<comment type="caution">
    <text evidence="1">The sequence shown here is derived from an EMBL/GenBank/DDBJ whole genome shotgun (WGS) entry which is preliminary data.</text>
</comment>
<accession>A0A7C8NEA8</accession>